<keyword evidence="3" id="KW-1185">Reference proteome</keyword>
<protein>
    <submittedName>
        <fullName evidence="2">Uncharacterized protein</fullName>
    </submittedName>
</protein>
<sequence>MVSKGLLAGSLLLMFLSISALNHGVLGARFLKVEDEEETTTAQRSWKNQQSVDNGTDGFFATINREVPSCPDPLHNK</sequence>
<evidence type="ECO:0000256" key="1">
    <source>
        <dbReference type="SAM" id="SignalP"/>
    </source>
</evidence>
<dbReference type="AlphaFoldDB" id="A0A6A2WYF6"/>
<keyword evidence="1" id="KW-0732">Signal</keyword>
<accession>A0A6A2WYF6</accession>
<dbReference type="EMBL" id="VEPZ02001733">
    <property type="protein sequence ID" value="KAE8660225.1"/>
    <property type="molecule type" value="Genomic_DNA"/>
</dbReference>
<feature type="chain" id="PRO_5025549275" evidence="1">
    <location>
        <begin position="28"/>
        <end position="77"/>
    </location>
</feature>
<reference evidence="2" key="1">
    <citation type="submission" date="2019-09" db="EMBL/GenBank/DDBJ databases">
        <title>Draft genome information of white flower Hibiscus syriacus.</title>
        <authorList>
            <person name="Kim Y.-M."/>
        </authorList>
    </citation>
    <scope>NUCLEOTIDE SEQUENCE [LARGE SCALE GENOMIC DNA]</scope>
    <source>
        <strain evidence="2">YM2019G1</strain>
    </source>
</reference>
<comment type="caution">
    <text evidence="2">The sequence shown here is derived from an EMBL/GenBank/DDBJ whole genome shotgun (WGS) entry which is preliminary data.</text>
</comment>
<proteinExistence type="predicted"/>
<evidence type="ECO:0000313" key="3">
    <source>
        <dbReference type="Proteomes" id="UP000436088"/>
    </source>
</evidence>
<evidence type="ECO:0000313" key="2">
    <source>
        <dbReference type="EMBL" id="KAE8660225.1"/>
    </source>
</evidence>
<dbReference type="Proteomes" id="UP000436088">
    <property type="component" value="Unassembled WGS sequence"/>
</dbReference>
<name>A0A6A2WYF6_HIBSY</name>
<gene>
    <name evidence="2" type="ORF">F3Y22_tig00116958pilonHSYRG00347</name>
</gene>
<feature type="signal peptide" evidence="1">
    <location>
        <begin position="1"/>
        <end position="27"/>
    </location>
</feature>
<organism evidence="2 3">
    <name type="scientific">Hibiscus syriacus</name>
    <name type="common">Rose of Sharon</name>
    <dbReference type="NCBI Taxonomy" id="106335"/>
    <lineage>
        <taxon>Eukaryota</taxon>
        <taxon>Viridiplantae</taxon>
        <taxon>Streptophyta</taxon>
        <taxon>Embryophyta</taxon>
        <taxon>Tracheophyta</taxon>
        <taxon>Spermatophyta</taxon>
        <taxon>Magnoliopsida</taxon>
        <taxon>eudicotyledons</taxon>
        <taxon>Gunneridae</taxon>
        <taxon>Pentapetalae</taxon>
        <taxon>rosids</taxon>
        <taxon>malvids</taxon>
        <taxon>Malvales</taxon>
        <taxon>Malvaceae</taxon>
        <taxon>Malvoideae</taxon>
        <taxon>Hibiscus</taxon>
    </lineage>
</organism>